<organism evidence="1 2">
    <name type="scientific">Amborella trichopoda</name>
    <dbReference type="NCBI Taxonomy" id="13333"/>
    <lineage>
        <taxon>Eukaryota</taxon>
        <taxon>Viridiplantae</taxon>
        <taxon>Streptophyta</taxon>
        <taxon>Embryophyta</taxon>
        <taxon>Tracheophyta</taxon>
        <taxon>Spermatophyta</taxon>
        <taxon>Magnoliopsida</taxon>
        <taxon>Amborellales</taxon>
        <taxon>Amborellaceae</taxon>
        <taxon>Amborella</taxon>
    </lineage>
</organism>
<proteinExistence type="predicted"/>
<protein>
    <submittedName>
        <fullName evidence="1">Uncharacterized protein</fullName>
    </submittedName>
</protein>
<sequence length="107" mass="13038">MCDQLKEATNYVTHQKEKIQELWVKRYRLRGTALRRWQWHRGGDQRWQRKQNLCRRCGSHLGRIRLRGEVLLLFMLSRVLVPFPAVCEGKEIDIIDIQEKLRHLFQR</sequence>
<accession>W1NMN8</accession>
<dbReference type="Proteomes" id="UP000017836">
    <property type="component" value="Unassembled WGS sequence"/>
</dbReference>
<evidence type="ECO:0000313" key="2">
    <source>
        <dbReference type="Proteomes" id="UP000017836"/>
    </source>
</evidence>
<keyword evidence="2" id="KW-1185">Reference proteome</keyword>
<dbReference type="EMBL" id="KI397142">
    <property type="protein sequence ID" value="ERM96554.1"/>
    <property type="molecule type" value="Genomic_DNA"/>
</dbReference>
<dbReference type="AlphaFoldDB" id="W1NMN8"/>
<reference evidence="2" key="1">
    <citation type="journal article" date="2013" name="Science">
        <title>The Amborella genome and the evolution of flowering plants.</title>
        <authorList>
            <consortium name="Amborella Genome Project"/>
        </authorList>
    </citation>
    <scope>NUCLEOTIDE SEQUENCE [LARGE SCALE GENOMIC DNA]</scope>
</reference>
<dbReference type="Gramene" id="ERM96554">
    <property type="protein sequence ID" value="ERM96554"/>
    <property type="gene ID" value="AMTR_s00001p00269100"/>
</dbReference>
<dbReference type="HOGENOM" id="CLU_2213427_0_0_1"/>
<evidence type="ECO:0000313" key="1">
    <source>
        <dbReference type="EMBL" id="ERM96554.1"/>
    </source>
</evidence>
<name>W1NMN8_AMBTC</name>
<gene>
    <name evidence="1" type="ORF">AMTR_s00001p00269100</name>
</gene>